<name>A0AC35U8V5_9BILA</name>
<dbReference type="WBParaSite" id="RSKR_0000860900.1">
    <property type="protein sequence ID" value="RSKR_0000860900.1"/>
    <property type="gene ID" value="RSKR_0000860900"/>
</dbReference>
<reference evidence="2" key="1">
    <citation type="submission" date="2016-11" db="UniProtKB">
        <authorList>
            <consortium name="WormBaseParasite"/>
        </authorList>
    </citation>
    <scope>IDENTIFICATION</scope>
    <source>
        <strain evidence="2">KR3021</strain>
    </source>
</reference>
<evidence type="ECO:0000313" key="1">
    <source>
        <dbReference type="Proteomes" id="UP000095286"/>
    </source>
</evidence>
<proteinExistence type="predicted"/>
<evidence type="ECO:0000313" key="2">
    <source>
        <dbReference type="WBParaSite" id="RSKR_0000860900.1"/>
    </source>
</evidence>
<dbReference type="Proteomes" id="UP000095286">
    <property type="component" value="Unplaced"/>
</dbReference>
<sequence>MYQPNCNKNFASSPNTNNSSASNNINLQWPPMDNDNLHTELFQKSNANHLPTNTHQSSFVLPNNLVTTSNFNCTALVETPERIKELDDADKEFEKVFSSVARMKANASDNSASVTPDISSKYSNSQPSTSSIPSPVLNFFQPLEMNQAVYSFDITPTSMSVNGETEQGSSDKPTSLAPVQFTPPGSPSDKNSYNSTNSFFMPFPSMGVVDDFLPLDKNGRYTNFKTSAPSTSSSNNQTDTNNDTPNNSNSIVKKESSASNIFPKIKTEYVSPSDMLSSFNLISKSKYKNTSKNIPVYKQKASNNLFSLQGKKIKEEAGIDEYSFMDDEEDDVLPESFVRSTKEHVSESEDSNAESISKNDVDSNKGPTAAEITTTQCRKKTLEKSSTIADKPVIPVKSLSSALKERKSNEKPVSEVGHFIKTEICLGHDAVANFKDIEISETIKVEVESENNNERQLTPPPEMISMLSTDKPSIKEDIKPAIPKLIIKIKRRERSPTSEIDIENKKKKRKRRKDGDEDWEGEEDSSRKKKRKKSRHGDDDRNGDDLIKSYESQIVNVELEIGFSDLGEKDALSVEEWNKLGEKKRESPTIVISETRQIPPRKIVKHRIAANFIDERLNLFRPLNGVITKGTFLVHKPDLTKEDCPLWKADSQCLLQKFPSFVDSNGVVIYKSSSTYSGWCEQLCDEYLAITVVIVKQSRSESIVHLSQPLDEIFAAVTTEISSELEAVEEEALKETQHRASILQNDDKNVKNLQIYIEALLNHAISLDFLHHVKQKNGKFCDVLYFYYKQFLDWTFLLAVNEIDSANKEALEKISHMVKWTESFSVALNEYLYFYGNDTFVGIQNKESAGVMCQACGMKAADKSVLLTDKTSYNEESLEIITPTEEFELTAVDFYVCEGCLELSSMYHCLFHMKIMTYQSCQKKLEDLCQRDDSIAVSAAIATCMKDSKWIDKGVRNDIICRHGSAFSFPIVKKKFMLSSGPGGQNVQKVNTKAQLFCRLDDVMGVSVELKNYILRVHKFTNDDEIVVSSDKFRSQITFVTMTDPVTKNSSTGKIELDSNPFQDNSGDTVIFVPYGENVSLIMDENKGNGTTKDLTKKTCCTSPLLTSPQPQINPVDPLHDQQKRRNARNLLIMIILTFIFFVIELFVGYIGNAMSLIADSFHMLSDVAALIVALGCLKISERLSHTNTFGWARAEVLGALINSVFLLALCFTILIEAIVRFTRAEAMEDPFKVFCVGVIGLLINVLGLFLFSGGHAHSHGGGSSHSHGHSHGGGDTKPIIKREEPLKKPANGNSGVNLEDALDLETEEIKAEVAHSSQLNIKGVYLHVMSDALGSVIVIITSGIISFTDAPAFFKFYLDPCLSVILVMIISFTTIPLLFESAKILLQTTPKFIDMPTLRQKLMDIKGVVEIHDFHVWQLVGERVVGTLHIKFDSFQSYTEATTIITKIFHDSSIHSTTIQPEFPIMNLKSANQPDCFFSCVPDTCDKNNVKCCPQNGTRKDSDEKVS</sequence>
<accession>A0AC35U8V5</accession>
<organism evidence="1 2">
    <name type="scientific">Rhabditophanes sp. KR3021</name>
    <dbReference type="NCBI Taxonomy" id="114890"/>
    <lineage>
        <taxon>Eukaryota</taxon>
        <taxon>Metazoa</taxon>
        <taxon>Ecdysozoa</taxon>
        <taxon>Nematoda</taxon>
        <taxon>Chromadorea</taxon>
        <taxon>Rhabditida</taxon>
        <taxon>Tylenchina</taxon>
        <taxon>Panagrolaimomorpha</taxon>
        <taxon>Strongyloidoidea</taxon>
        <taxon>Alloionematidae</taxon>
        <taxon>Rhabditophanes</taxon>
    </lineage>
</organism>
<protein>
    <submittedName>
        <fullName evidence="2">RF_PROK_I domain-containing protein</fullName>
    </submittedName>
</protein>